<comment type="caution">
    <text evidence="1">The sequence shown here is derived from an EMBL/GenBank/DDBJ whole genome shotgun (WGS) entry which is preliminary data.</text>
</comment>
<evidence type="ECO:0000313" key="2">
    <source>
        <dbReference type="Proteomes" id="UP000316759"/>
    </source>
</evidence>
<name>A0A504YB67_FASGI</name>
<sequence length="58" mass="6982">MMKNKPTVRLFPLIGLPLNRWYAIKQCCYIERILVISERQENYRTTFKLDGQAIPRVR</sequence>
<proteinExistence type="predicted"/>
<accession>A0A504YB67</accession>
<protein>
    <submittedName>
        <fullName evidence="1">Uncharacterized protein</fullName>
    </submittedName>
</protein>
<evidence type="ECO:0000313" key="1">
    <source>
        <dbReference type="EMBL" id="TPP58394.1"/>
    </source>
</evidence>
<gene>
    <name evidence="1" type="ORF">FGIG_02701</name>
</gene>
<keyword evidence="2" id="KW-1185">Reference proteome</keyword>
<dbReference type="EMBL" id="SUNJ01012058">
    <property type="protein sequence ID" value="TPP58394.1"/>
    <property type="molecule type" value="Genomic_DNA"/>
</dbReference>
<organism evidence="1 2">
    <name type="scientific">Fasciola gigantica</name>
    <name type="common">Giant liver fluke</name>
    <dbReference type="NCBI Taxonomy" id="46835"/>
    <lineage>
        <taxon>Eukaryota</taxon>
        <taxon>Metazoa</taxon>
        <taxon>Spiralia</taxon>
        <taxon>Lophotrochozoa</taxon>
        <taxon>Platyhelminthes</taxon>
        <taxon>Trematoda</taxon>
        <taxon>Digenea</taxon>
        <taxon>Plagiorchiida</taxon>
        <taxon>Echinostomata</taxon>
        <taxon>Echinostomatoidea</taxon>
        <taxon>Fasciolidae</taxon>
        <taxon>Fasciola</taxon>
    </lineage>
</organism>
<dbReference type="AlphaFoldDB" id="A0A504YB67"/>
<dbReference type="Proteomes" id="UP000316759">
    <property type="component" value="Unassembled WGS sequence"/>
</dbReference>
<reference evidence="1 2" key="1">
    <citation type="submission" date="2019-04" db="EMBL/GenBank/DDBJ databases">
        <title>Annotation for the trematode Fasciola gigantica.</title>
        <authorList>
            <person name="Choi Y.-J."/>
        </authorList>
    </citation>
    <scope>NUCLEOTIDE SEQUENCE [LARGE SCALE GENOMIC DNA]</scope>
    <source>
        <strain evidence="1">Uganda_cow_1</strain>
    </source>
</reference>